<reference evidence="2" key="1">
    <citation type="submission" date="2021-01" db="EMBL/GenBank/DDBJ databases">
        <authorList>
            <person name="Corre E."/>
            <person name="Pelletier E."/>
            <person name="Niang G."/>
            <person name="Scheremetjew M."/>
            <person name="Finn R."/>
            <person name="Kale V."/>
            <person name="Holt S."/>
            <person name="Cochrane G."/>
            <person name="Meng A."/>
            <person name="Brown T."/>
            <person name="Cohen L."/>
        </authorList>
    </citation>
    <scope>NUCLEOTIDE SEQUENCE</scope>
    <source>
        <strain evidence="2">CCCM811</strain>
    </source>
</reference>
<feature type="signal peptide" evidence="1">
    <location>
        <begin position="1"/>
        <end position="18"/>
    </location>
</feature>
<feature type="chain" id="PRO_5031027367" evidence="1">
    <location>
        <begin position="19"/>
        <end position="373"/>
    </location>
</feature>
<sequence>MQALLLFWPFFLTRGIHTDADIPVFTKTFFSPSFSLLPGQILKHPINLTFPEGEIAITAFTADLVFDDGSKSGNPVPLTQTYLHHWTVQQEVNHNAGFCDYEARYGGYLKLSYLFGVGSESRNTPIKFDSPYGLVVNDSDQWWVDLHAIDLRDTVDPLGCRECLCAETGVVPRSKGYIGGLTCCKDGTRCRTKSSAAADDAPGKAVSYRLRYNISWREDIKSVAPVSIFVMDVTGDWSHKDKHACMIEYDVPRANVTGLEVYVRNASFYFPYDGRVVHAVAHLHSGATHAIVRRASTGEIVCRSDAVYGNGTEAGNEKGYVVGITQCPQGWEGKKGEEFHMRVFYDTTGGLTTRPDASHVGVMGYVWMATIAN</sequence>
<dbReference type="Pfam" id="PF07712">
    <property type="entry name" value="SURNod19"/>
    <property type="match status" value="1"/>
</dbReference>
<evidence type="ECO:0000313" key="2">
    <source>
        <dbReference type="EMBL" id="CAE0676643.1"/>
    </source>
</evidence>
<dbReference type="EMBL" id="HBIV01040137">
    <property type="protein sequence ID" value="CAE0676643.1"/>
    <property type="molecule type" value="Transcribed_RNA"/>
</dbReference>
<dbReference type="PANTHER" id="PTHR33390:SF1">
    <property type="entry name" value="STRESS UP-REGULATED NOD 19 PROTEIN"/>
    <property type="match status" value="1"/>
</dbReference>
<name>A0A7S3ZA42_9EUKA</name>
<accession>A0A7S3ZA42</accession>
<keyword evidence="1" id="KW-0732">Signal</keyword>
<protein>
    <submittedName>
        <fullName evidence="2">Uncharacterized protein</fullName>
    </submittedName>
</protein>
<dbReference type="InterPro" id="IPR011692">
    <property type="entry name" value="Stress_up-reg_Nod19"/>
</dbReference>
<evidence type="ECO:0000256" key="1">
    <source>
        <dbReference type="SAM" id="SignalP"/>
    </source>
</evidence>
<gene>
    <name evidence="2" type="ORF">LGLO00237_LOCUS28421</name>
</gene>
<proteinExistence type="predicted"/>
<dbReference type="PANTHER" id="PTHR33390">
    <property type="entry name" value="STRESS UP-REGULATED NOD 19 PROTEIN"/>
    <property type="match status" value="1"/>
</dbReference>
<dbReference type="AlphaFoldDB" id="A0A7S3ZA42"/>
<organism evidence="2">
    <name type="scientific">Lotharella globosa</name>
    <dbReference type="NCBI Taxonomy" id="91324"/>
    <lineage>
        <taxon>Eukaryota</taxon>
        <taxon>Sar</taxon>
        <taxon>Rhizaria</taxon>
        <taxon>Cercozoa</taxon>
        <taxon>Chlorarachniophyceae</taxon>
        <taxon>Lotharella</taxon>
    </lineage>
</organism>